<reference evidence="3 4" key="1">
    <citation type="journal article" date="2023" name="PLoS ONE">
        <title>Genome-based metabolic and phylogenomic analysis of three Terrisporobacter species.</title>
        <authorList>
            <person name="Boer T."/>
            <person name="Bengelsdorf F.R."/>
            <person name="Bomeke M."/>
            <person name="Daniel R."/>
            <person name="Poehlein A."/>
        </authorList>
    </citation>
    <scope>NUCLEOTIDE SEQUENCE [LARGE SCALE GENOMIC DNA]</scope>
    <source>
        <strain evidence="3 4">DSM 1288</strain>
    </source>
</reference>
<evidence type="ECO:0000256" key="2">
    <source>
        <dbReference type="PROSITE-ProRule" id="PRU00591"/>
    </source>
</evidence>
<dbReference type="SUPFAM" id="SSF54001">
    <property type="entry name" value="Cysteine proteinases"/>
    <property type="match status" value="1"/>
</dbReference>
<dbReference type="Gene3D" id="2.10.270.10">
    <property type="entry name" value="Cholin Binding"/>
    <property type="match status" value="6"/>
</dbReference>
<keyword evidence="4" id="KW-1185">Reference proteome</keyword>
<feature type="repeat" description="Cell wall-binding" evidence="2">
    <location>
        <begin position="67"/>
        <end position="86"/>
    </location>
</feature>
<accession>A0ABZ2EVX7</accession>
<dbReference type="Proteomes" id="UP001348492">
    <property type="component" value="Chromosome"/>
</dbReference>
<dbReference type="RefSeq" id="WP_018592657.1">
    <property type="nucleotide sequence ID" value="NZ_CP117523.1"/>
</dbReference>
<dbReference type="PROSITE" id="PS51170">
    <property type="entry name" value="CW"/>
    <property type="match status" value="1"/>
</dbReference>
<dbReference type="Pfam" id="PF01473">
    <property type="entry name" value="Choline_bind_1"/>
    <property type="match status" value="1"/>
</dbReference>
<dbReference type="EMBL" id="CP117523">
    <property type="protein sequence ID" value="WWD84089.1"/>
    <property type="molecule type" value="Genomic_DNA"/>
</dbReference>
<dbReference type="InterPro" id="IPR038765">
    <property type="entry name" value="Papain-like_cys_pep_sf"/>
</dbReference>
<name>A0ABZ2EVX7_9FIRM</name>
<evidence type="ECO:0000313" key="4">
    <source>
        <dbReference type="Proteomes" id="UP001348492"/>
    </source>
</evidence>
<evidence type="ECO:0000256" key="1">
    <source>
        <dbReference type="ARBA" id="ARBA00022737"/>
    </source>
</evidence>
<protein>
    <recommendedName>
        <fullName evidence="5">Glucan-binding domain-containing protein (YG repeat)</fullName>
    </recommendedName>
</protein>
<evidence type="ECO:0008006" key="5">
    <source>
        <dbReference type="Google" id="ProtNLM"/>
    </source>
</evidence>
<evidence type="ECO:0000313" key="3">
    <source>
        <dbReference type="EMBL" id="WWD84089.1"/>
    </source>
</evidence>
<dbReference type="Pfam" id="PF19127">
    <property type="entry name" value="Choline_bind_3"/>
    <property type="match status" value="1"/>
</dbReference>
<dbReference type="Gene3D" id="3.90.1720.10">
    <property type="entry name" value="endopeptidase domain like (from Nostoc punctiforme)"/>
    <property type="match status" value="1"/>
</dbReference>
<dbReference type="SUPFAM" id="SSF69360">
    <property type="entry name" value="Cell wall binding repeat"/>
    <property type="match status" value="3"/>
</dbReference>
<sequence length="596" mass="66748">MPSSFTKESIKFIILVAFASIIVLNPSDFNSKSETVKNVNVAYSQNKEFVKNGGYTYYYSPKTGKKLTGLQTIDGYRYYFSSTGKMQTGLQTINGYKYYFSTSTGKGLSGLREVGGGKYYFSKSTGKALSGLRVISGNKYYFSTATYKALSGLRVISGEKYYFSQSSKEALSGLMEVDGDRYYFSKNTKSALSGLRVISGNKYYFSKSTYKSLTGLRIISRERYYFSPSNGKALSGLVEVDGNKYYFAPETKIALSGFITIDNNKYYFDKSFKQMVFGLQIIDGKYYNFDEKTGILLDDEKTKGIIYKDGEPYLYLDEEGNSKTGMITVEDGVRYYFLKGGGIHKGLRTVGSKLYYFSTEDGKAQNGITKVGSDTYYFHPKYFYALTGLHSIWEKTYYLNPNDYKMMKNDTVQIGYLLFTADENGLVNDVKPAKGYEDNKRAKGLIEGFKLIGTTYGSNDGQTMCNRFAATVYLAAGNDELVKYSQNTGKMLYKKASEQAEYVLKKGYNENMTAYNLKPGDLIYWDNGPTGPAEDKFTFNGTEYSIGHVSVYVGDGIMIEATSQPWVGEGHTRVTTFDPSSAKPTSNPIIFANMLP</sequence>
<keyword evidence="1" id="KW-0677">Repeat</keyword>
<gene>
    <name evidence="3" type="ORF">TEGL_25110</name>
</gene>
<dbReference type="InterPro" id="IPR018337">
    <property type="entry name" value="Cell_wall/Cho-bd_repeat"/>
</dbReference>
<organism evidence="3 4">
    <name type="scientific">Terrisporobacter glycolicus ATCC 14880 = DSM 1288</name>
    <dbReference type="NCBI Taxonomy" id="1121315"/>
    <lineage>
        <taxon>Bacteria</taxon>
        <taxon>Bacillati</taxon>
        <taxon>Bacillota</taxon>
        <taxon>Clostridia</taxon>
        <taxon>Peptostreptococcales</taxon>
        <taxon>Peptostreptococcaceae</taxon>
        <taxon>Terrisporobacter</taxon>
    </lineage>
</organism>
<proteinExistence type="predicted"/>